<feature type="transmembrane region" description="Helical" evidence="1">
    <location>
        <begin position="138"/>
        <end position="156"/>
    </location>
</feature>
<keyword evidence="1" id="KW-1133">Transmembrane helix</keyword>
<evidence type="ECO:0000313" key="2">
    <source>
        <dbReference type="EMBL" id="KAF0836685.1"/>
    </source>
</evidence>
<accession>A0ABQ6YFE0</accession>
<dbReference type="Proteomes" id="UP000798951">
    <property type="component" value="Unassembled WGS sequence"/>
</dbReference>
<keyword evidence="1" id="KW-0812">Transmembrane</keyword>
<feature type="transmembrane region" description="Helical" evidence="1">
    <location>
        <begin position="328"/>
        <end position="348"/>
    </location>
</feature>
<feature type="transmembrane region" description="Helical" evidence="1">
    <location>
        <begin position="306"/>
        <end position="322"/>
    </location>
</feature>
<feature type="transmembrane region" description="Helical" evidence="1">
    <location>
        <begin position="202"/>
        <end position="224"/>
    </location>
</feature>
<sequence length="435" mass="44234">MIRVAARPAAEALTVVVATSVAVLAIMMPISFADLGESTHDDLLVFNIPRAMTGGAFVAVITAAVTVAVGSVRTARWTALLALAGILLSHLLAAGDSSDGRLDGGVSLPTLNFVDAVLAGMALGATAVAVWNDTRLRIAYLFAAIGATVLGDLTQTPTDDTTGGFDGALAGTLPLWFIGGSVLALAYFALTSAAPAPSHTDSAIPLAPVFAAVLVYSAIIFTSLHVSHHKTSLRHVVIASIIVLVATAAAAFVLPERDGVLTVLMSSFSVAGSLVITLPRDSWVDLGTLVAIALGLGLGLRRPRPLAAALWIVALACLTLAADMTAPPASLTAAVGCLALGAVCGYGIGSAVPINSSSAVVGLCVLFVPSLGVALSDTEFGHLAYSSAWYRTTDVDRGPVPATLAVVMALVCAVLVATILRRRQPSLPDSDSQSL</sequence>
<name>A0ABQ6YFE0_9NOCA</name>
<reference evidence="2 3" key="1">
    <citation type="submission" date="2019-07" db="EMBL/GenBank/DDBJ databases">
        <title>Genomic Encyclopedia of Type Strains, Phase IV (KMG-IV): sequencing the most valuable type-strain genomes for metagenomic binning, comparative biology and taxonomic classification.</title>
        <authorList>
            <person name="Goeker M."/>
        </authorList>
    </citation>
    <scope>NUCLEOTIDE SEQUENCE [LARGE SCALE GENOMIC DNA]</scope>
    <source>
        <strain evidence="2 3">DSM 44831</strain>
    </source>
</reference>
<keyword evidence="3" id="KW-1185">Reference proteome</keyword>
<comment type="caution">
    <text evidence="2">The sequence shown here is derived from an EMBL/GenBank/DDBJ whole genome shotgun (WGS) entry which is preliminary data.</text>
</comment>
<organism evidence="2 3">
    <name type="scientific">Nocardia caishijiensis</name>
    <dbReference type="NCBI Taxonomy" id="184756"/>
    <lineage>
        <taxon>Bacteria</taxon>
        <taxon>Bacillati</taxon>
        <taxon>Actinomycetota</taxon>
        <taxon>Actinomycetes</taxon>
        <taxon>Mycobacteriales</taxon>
        <taxon>Nocardiaceae</taxon>
        <taxon>Nocardia</taxon>
    </lineage>
</organism>
<feature type="transmembrane region" description="Helical" evidence="1">
    <location>
        <begin position="12"/>
        <end position="32"/>
    </location>
</feature>
<feature type="transmembrane region" description="Helical" evidence="1">
    <location>
        <begin position="113"/>
        <end position="131"/>
    </location>
</feature>
<feature type="transmembrane region" description="Helical" evidence="1">
    <location>
        <begin position="168"/>
        <end position="190"/>
    </location>
</feature>
<protein>
    <submittedName>
        <fullName evidence="2">Uncharacterized protein</fullName>
    </submittedName>
</protein>
<feature type="transmembrane region" description="Helical" evidence="1">
    <location>
        <begin position="360"/>
        <end position="380"/>
    </location>
</feature>
<feature type="transmembrane region" description="Helical" evidence="1">
    <location>
        <begin position="400"/>
        <end position="420"/>
    </location>
</feature>
<feature type="transmembrane region" description="Helical" evidence="1">
    <location>
        <begin position="236"/>
        <end position="254"/>
    </location>
</feature>
<feature type="transmembrane region" description="Helical" evidence="1">
    <location>
        <begin position="282"/>
        <end position="299"/>
    </location>
</feature>
<evidence type="ECO:0000313" key="3">
    <source>
        <dbReference type="Proteomes" id="UP000798951"/>
    </source>
</evidence>
<evidence type="ECO:0000256" key="1">
    <source>
        <dbReference type="SAM" id="Phobius"/>
    </source>
</evidence>
<feature type="transmembrane region" description="Helical" evidence="1">
    <location>
        <begin position="77"/>
        <end position="93"/>
    </location>
</feature>
<feature type="transmembrane region" description="Helical" evidence="1">
    <location>
        <begin position="52"/>
        <end position="70"/>
    </location>
</feature>
<proteinExistence type="predicted"/>
<keyword evidence="1" id="KW-0472">Membrane</keyword>
<dbReference type="RefSeq" id="WP_067988079.1">
    <property type="nucleotide sequence ID" value="NZ_VMSD01000013.1"/>
</dbReference>
<feature type="transmembrane region" description="Helical" evidence="1">
    <location>
        <begin position="259"/>
        <end position="276"/>
    </location>
</feature>
<gene>
    <name evidence="2" type="ORF">FNL39_11393</name>
</gene>
<dbReference type="EMBL" id="VMSD01000013">
    <property type="protein sequence ID" value="KAF0836685.1"/>
    <property type="molecule type" value="Genomic_DNA"/>
</dbReference>